<dbReference type="EMBL" id="FTPP01000002">
    <property type="protein sequence ID" value="SIT90210.1"/>
    <property type="molecule type" value="Genomic_DNA"/>
</dbReference>
<proteinExistence type="predicted"/>
<keyword evidence="1" id="KW-1133">Transmembrane helix</keyword>
<gene>
    <name evidence="2" type="ORF">SAMN05444128_2236</name>
</gene>
<accession>A0A1R3XFX7</accession>
<reference evidence="3" key="1">
    <citation type="submission" date="2017-01" db="EMBL/GenBank/DDBJ databases">
        <authorList>
            <person name="Varghese N."/>
            <person name="Submissions S."/>
        </authorList>
    </citation>
    <scope>NUCLEOTIDE SEQUENCE [LARGE SCALE GENOMIC DNA]</scope>
    <source>
        <strain evidence="3">LP100</strain>
    </source>
</reference>
<dbReference type="STRING" id="1317125.SAMN05444128_2236"/>
<name>A0A1R3XFX7_9BACT</name>
<evidence type="ECO:0000313" key="2">
    <source>
        <dbReference type="EMBL" id="SIT90210.1"/>
    </source>
</evidence>
<protein>
    <submittedName>
        <fullName evidence="2">Uncharacterized protein</fullName>
    </submittedName>
</protein>
<dbReference type="AlphaFoldDB" id="A0A1R3XFX7"/>
<evidence type="ECO:0000313" key="3">
    <source>
        <dbReference type="Proteomes" id="UP000187181"/>
    </source>
</evidence>
<keyword evidence="1" id="KW-0472">Membrane</keyword>
<evidence type="ECO:0000256" key="1">
    <source>
        <dbReference type="SAM" id="Phobius"/>
    </source>
</evidence>
<sequence length="65" mass="7840">MEEYSLKMIAAFVWFFVSLTLMIWGFYAVSQTTVSKNEKLLWKIMFFITPPLTFLLFKIKKVEHR</sequence>
<dbReference type="RefSeq" id="WP_076668868.1">
    <property type="nucleotide sequence ID" value="NZ_FTPP01000002.1"/>
</dbReference>
<keyword evidence="3" id="KW-1185">Reference proteome</keyword>
<dbReference type="Proteomes" id="UP000187181">
    <property type="component" value="Unassembled WGS sequence"/>
</dbReference>
<organism evidence="2 3">
    <name type="scientific">Pontibacter indicus</name>
    <dbReference type="NCBI Taxonomy" id="1317125"/>
    <lineage>
        <taxon>Bacteria</taxon>
        <taxon>Pseudomonadati</taxon>
        <taxon>Bacteroidota</taxon>
        <taxon>Cytophagia</taxon>
        <taxon>Cytophagales</taxon>
        <taxon>Hymenobacteraceae</taxon>
        <taxon>Pontibacter</taxon>
    </lineage>
</organism>
<keyword evidence="1" id="KW-0812">Transmembrane</keyword>
<feature type="transmembrane region" description="Helical" evidence="1">
    <location>
        <begin position="40"/>
        <end position="57"/>
    </location>
</feature>
<feature type="transmembrane region" description="Helical" evidence="1">
    <location>
        <begin position="9"/>
        <end position="28"/>
    </location>
</feature>